<dbReference type="AlphaFoldDB" id="A0A7G7GC97"/>
<evidence type="ECO:0000313" key="2">
    <source>
        <dbReference type="Proteomes" id="UP000515237"/>
    </source>
</evidence>
<protein>
    <submittedName>
        <fullName evidence="1">Uncharacterized protein</fullName>
    </submittedName>
</protein>
<organism evidence="1 2">
    <name type="scientific">Adhaeribacter swui</name>
    <dbReference type="NCBI Taxonomy" id="2086471"/>
    <lineage>
        <taxon>Bacteria</taxon>
        <taxon>Pseudomonadati</taxon>
        <taxon>Bacteroidota</taxon>
        <taxon>Cytophagia</taxon>
        <taxon>Cytophagales</taxon>
        <taxon>Hymenobacteraceae</taxon>
        <taxon>Adhaeribacter</taxon>
    </lineage>
</organism>
<dbReference type="EMBL" id="CP055156">
    <property type="protein sequence ID" value="QNF34781.1"/>
    <property type="molecule type" value="Genomic_DNA"/>
</dbReference>
<evidence type="ECO:0000313" key="1">
    <source>
        <dbReference type="EMBL" id="QNF34781.1"/>
    </source>
</evidence>
<keyword evidence="2" id="KW-1185">Reference proteome</keyword>
<dbReference type="RefSeq" id="WP_185271275.1">
    <property type="nucleotide sequence ID" value="NZ_CP055156.1"/>
</dbReference>
<name>A0A7G7GC97_9BACT</name>
<dbReference type="Proteomes" id="UP000515237">
    <property type="component" value="Chromosome"/>
</dbReference>
<sequence>MVRGGNDASLVDYFLTKNLEAIRWNQVGDLTQFKDLESLKTKLQVANAEYKIGKINNLPSQNIL</sequence>
<accession>A0A7G7GC97</accession>
<reference evidence="1 2" key="1">
    <citation type="journal article" date="2018" name="Int. J. Syst. Evol. Microbiol.">
        <title>Adhaeribacter swui sp. nov., isolated from wet mud.</title>
        <authorList>
            <person name="Kim D.U."/>
            <person name="Kim K.W."/>
            <person name="Kang M.S."/>
            <person name="Kim J.Y."/>
            <person name="Jang J.H."/>
            <person name="Kim M.K."/>
        </authorList>
    </citation>
    <scope>NUCLEOTIDE SEQUENCE [LARGE SCALE GENOMIC DNA]</scope>
    <source>
        <strain evidence="1 2">KCTC 52873</strain>
    </source>
</reference>
<dbReference type="KEGG" id="aswu:HUW51_19375"/>
<gene>
    <name evidence="1" type="ORF">HUW51_19375</name>
</gene>
<proteinExistence type="predicted"/>